<evidence type="ECO:0000256" key="3">
    <source>
        <dbReference type="ARBA" id="ARBA00023125"/>
    </source>
</evidence>
<dbReference type="EMBL" id="BOOZ01000054">
    <property type="protein sequence ID" value="GIJ12511.1"/>
    <property type="molecule type" value="Genomic_DNA"/>
</dbReference>
<keyword evidence="4" id="KW-0804">Transcription</keyword>
<keyword evidence="2" id="KW-0805">Transcription regulation</keyword>
<dbReference type="PANTHER" id="PTHR30419:SF8">
    <property type="entry name" value="NITROGEN ASSIMILATION TRANSCRIPTIONAL ACTIVATOR-RELATED"/>
    <property type="match status" value="1"/>
</dbReference>
<dbReference type="Pfam" id="PF03466">
    <property type="entry name" value="LysR_substrate"/>
    <property type="match status" value="1"/>
</dbReference>
<proteinExistence type="inferred from homology"/>
<evidence type="ECO:0000256" key="2">
    <source>
        <dbReference type="ARBA" id="ARBA00023015"/>
    </source>
</evidence>
<protein>
    <submittedName>
        <fullName evidence="6">LysR family transcriptional regulator</fullName>
    </submittedName>
</protein>
<evidence type="ECO:0000313" key="7">
    <source>
        <dbReference type="Proteomes" id="UP000647017"/>
    </source>
</evidence>
<feature type="domain" description="HTH lysR-type" evidence="5">
    <location>
        <begin position="1"/>
        <end position="53"/>
    </location>
</feature>
<name>A0ABQ4I3N3_9ACTN</name>
<dbReference type="Gene3D" id="3.40.190.290">
    <property type="match status" value="1"/>
</dbReference>
<dbReference type="Pfam" id="PF00126">
    <property type="entry name" value="HTH_1"/>
    <property type="match status" value="1"/>
</dbReference>
<evidence type="ECO:0000313" key="6">
    <source>
        <dbReference type="EMBL" id="GIJ12511.1"/>
    </source>
</evidence>
<keyword evidence="3" id="KW-0238">DNA-binding</keyword>
<reference evidence="6 7" key="1">
    <citation type="submission" date="2021-01" db="EMBL/GenBank/DDBJ databases">
        <title>Whole genome shotgun sequence of Verrucosispora andamanensis NBRC 109075.</title>
        <authorList>
            <person name="Komaki H."/>
            <person name="Tamura T."/>
        </authorList>
    </citation>
    <scope>NUCLEOTIDE SEQUENCE [LARGE SCALE GENOMIC DNA]</scope>
    <source>
        <strain evidence="6 7">NBRC 109075</strain>
    </source>
</reference>
<accession>A0ABQ4I3N3</accession>
<keyword evidence="7" id="KW-1185">Reference proteome</keyword>
<dbReference type="PROSITE" id="PS50931">
    <property type="entry name" value="HTH_LYSR"/>
    <property type="match status" value="1"/>
</dbReference>
<dbReference type="Proteomes" id="UP000647017">
    <property type="component" value="Unassembled WGS sequence"/>
</dbReference>
<dbReference type="Gene3D" id="1.10.10.10">
    <property type="entry name" value="Winged helix-like DNA-binding domain superfamily/Winged helix DNA-binding domain"/>
    <property type="match status" value="1"/>
</dbReference>
<dbReference type="SUPFAM" id="SSF46785">
    <property type="entry name" value="Winged helix' DNA-binding domain"/>
    <property type="match status" value="1"/>
</dbReference>
<comment type="caution">
    <text evidence="6">The sequence shown here is derived from an EMBL/GenBank/DDBJ whole genome shotgun (WGS) entry which is preliminary data.</text>
</comment>
<dbReference type="PRINTS" id="PR00039">
    <property type="entry name" value="HTHLYSR"/>
</dbReference>
<dbReference type="PANTHER" id="PTHR30419">
    <property type="entry name" value="HTH-TYPE TRANSCRIPTIONAL REGULATOR YBHD"/>
    <property type="match status" value="1"/>
</dbReference>
<dbReference type="InterPro" id="IPR050950">
    <property type="entry name" value="HTH-type_LysR_regulators"/>
</dbReference>
<evidence type="ECO:0000259" key="5">
    <source>
        <dbReference type="PROSITE" id="PS50931"/>
    </source>
</evidence>
<organism evidence="6 7">
    <name type="scientific">Micromonospora andamanensis</name>
    <dbReference type="NCBI Taxonomy" id="1287068"/>
    <lineage>
        <taxon>Bacteria</taxon>
        <taxon>Bacillati</taxon>
        <taxon>Actinomycetota</taxon>
        <taxon>Actinomycetes</taxon>
        <taxon>Micromonosporales</taxon>
        <taxon>Micromonosporaceae</taxon>
        <taxon>Micromonospora</taxon>
    </lineage>
</organism>
<dbReference type="InterPro" id="IPR000847">
    <property type="entry name" value="LysR_HTH_N"/>
</dbReference>
<evidence type="ECO:0000256" key="4">
    <source>
        <dbReference type="ARBA" id="ARBA00023163"/>
    </source>
</evidence>
<sequence length="291" mass="31714">MRYFVAVAQSLNYTRAADALHIAQPALSKQIRQLERTLRVQLFDRTSRRVVLTDAGQALLPYATRILATVADAQTHMGDLSGSAEGRVTVSAQQSLNASGMLPRVLVEFHERYPGVDVELREEFAAPTIAMLADGRLDLALAMFDETWPRAEDMTVEPLFDEELVFVVGPGHRLAGSSVALRQLLLEPFVAFNQGAGLRQILERTCADAGFQPRIGYESGATGSVRALASAGLGVALLPRPVVDVDGPPLAPLRTDVALRRTISLIRAYERYQSAASRALVDLIRDRLSHG</sequence>
<evidence type="ECO:0000256" key="1">
    <source>
        <dbReference type="ARBA" id="ARBA00009437"/>
    </source>
</evidence>
<dbReference type="InterPro" id="IPR036390">
    <property type="entry name" value="WH_DNA-bd_sf"/>
</dbReference>
<dbReference type="InterPro" id="IPR036388">
    <property type="entry name" value="WH-like_DNA-bd_sf"/>
</dbReference>
<dbReference type="InterPro" id="IPR005119">
    <property type="entry name" value="LysR_subst-bd"/>
</dbReference>
<comment type="similarity">
    <text evidence="1">Belongs to the LysR transcriptional regulatory family.</text>
</comment>
<dbReference type="SUPFAM" id="SSF53850">
    <property type="entry name" value="Periplasmic binding protein-like II"/>
    <property type="match status" value="1"/>
</dbReference>
<gene>
    <name evidence="6" type="ORF">Van01_57250</name>
</gene>
<dbReference type="CDD" id="cd05466">
    <property type="entry name" value="PBP2_LTTR_substrate"/>
    <property type="match status" value="1"/>
</dbReference>